<evidence type="ECO:0000313" key="1">
    <source>
        <dbReference type="EMBL" id="KAI5343082.1"/>
    </source>
</evidence>
<comment type="caution">
    <text evidence="1">The sequence shown here is derived from an EMBL/GenBank/DDBJ whole genome shotgun (WGS) entry which is preliminary data.</text>
</comment>
<accession>A0AAD4WJ90</accession>
<dbReference type="Proteomes" id="UP001054821">
    <property type="component" value="Chromosome 2"/>
</dbReference>
<reference evidence="1 2" key="1">
    <citation type="journal article" date="2022" name="G3 (Bethesda)">
        <title>Whole-genome sequence and methylome profiling of the almond [Prunus dulcis (Mill.) D.A. Webb] cultivar 'Nonpareil'.</title>
        <authorList>
            <person name="D'Amico-Willman K.M."/>
            <person name="Ouma W.Z."/>
            <person name="Meulia T."/>
            <person name="Sideli G.M."/>
            <person name="Gradziel T.M."/>
            <person name="Fresnedo-Ramirez J."/>
        </authorList>
    </citation>
    <scope>NUCLEOTIDE SEQUENCE [LARGE SCALE GENOMIC DNA]</scope>
    <source>
        <strain evidence="1">Clone GOH B32 T37-40</strain>
    </source>
</reference>
<dbReference type="EMBL" id="JAJFAZ020000002">
    <property type="protein sequence ID" value="KAI5343082.1"/>
    <property type="molecule type" value="Genomic_DNA"/>
</dbReference>
<name>A0AAD4WJ90_PRUDU</name>
<sequence length="91" mass="11123">MCIEEVYLEKDWPFWPKDHETILQRGFTSMVFRPYTEKKVIQEALDKKLPVLCCVQPMNHLRLTKRYPRILWKTCMTCGEDVWSWCNKLWI</sequence>
<protein>
    <submittedName>
        <fullName evidence="1">Uncharacterized protein</fullName>
    </submittedName>
</protein>
<proteinExistence type="predicted"/>
<gene>
    <name evidence="1" type="ORF">L3X38_010958</name>
</gene>
<dbReference type="AlphaFoldDB" id="A0AAD4WJ90"/>
<organism evidence="1 2">
    <name type="scientific">Prunus dulcis</name>
    <name type="common">Almond</name>
    <name type="synonym">Amygdalus dulcis</name>
    <dbReference type="NCBI Taxonomy" id="3755"/>
    <lineage>
        <taxon>Eukaryota</taxon>
        <taxon>Viridiplantae</taxon>
        <taxon>Streptophyta</taxon>
        <taxon>Embryophyta</taxon>
        <taxon>Tracheophyta</taxon>
        <taxon>Spermatophyta</taxon>
        <taxon>Magnoliopsida</taxon>
        <taxon>eudicotyledons</taxon>
        <taxon>Gunneridae</taxon>
        <taxon>Pentapetalae</taxon>
        <taxon>rosids</taxon>
        <taxon>fabids</taxon>
        <taxon>Rosales</taxon>
        <taxon>Rosaceae</taxon>
        <taxon>Amygdaloideae</taxon>
        <taxon>Amygdaleae</taxon>
        <taxon>Prunus</taxon>
    </lineage>
</organism>
<evidence type="ECO:0000313" key="2">
    <source>
        <dbReference type="Proteomes" id="UP001054821"/>
    </source>
</evidence>
<keyword evidence="2" id="KW-1185">Reference proteome</keyword>